<feature type="domain" description="Chitin-binding type-2" evidence="10">
    <location>
        <begin position="310"/>
        <end position="357"/>
    </location>
</feature>
<organism evidence="12 13">
    <name type="scientific">Ornithorhynchus anatinus</name>
    <name type="common">Duckbill platypus</name>
    <dbReference type="NCBI Taxonomy" id="9258"/>
    <lineage>
        <taxon>Eukaryota</taxon>
        <taxon>Metazoa</taxon>
        <taxon>Chordata</taxon>
        <taxon>Craniata</taxon>
        <taxon>Vertebrata</taxon>
        <taxon>Euteleostomi</taxon>
        <taxon>Mammalia</taxon>
        <taxon>Monotremata</taxon>
        <taxon>Ornithorhynchidae</taxon>
        <taxon>Ornithorhynchus</taxon>
    </lineage>
</organism>
<dbReference type="SMR" id="A0A6I8NUV3"/>
<dbReference type="OMA" id="ATHFCAG"/>
<dbReference type="Bgee" id="ENSOANG00000050695">
    <property type="expression patterns" value="Expressed in endometrium and 2 other cell types or tissues"/>
</dbReference>
<evidence type="ECO:0000259" key="10">
    <source>
        <dbReference type="PROSITE" id="PS50940"/>
    </source>
</evidence>
<dbReference type="PANTHER" id="PTHR11177">
    <property type="entry name" value="CHITINASE"/>
    <property type="match status" value="1"/>
</dbReference>
<dbReference type="GO" id="GO:0008843">
    <property type="term" value="F:endochitinase activity"/>
    <property type="evidence" value="ECO:0007669"/>
    <property type="project" value="UniProtKB-EC"/>
</dbReference>
<evidence type="ECO:0000313" key="13">
    <source>
        <dbReference type="Proteomes" id="UP000002279"/>
    </source>
</evidence>
<evidence type="ECO:0000256" key="3">
    <source>
        <dbReference type="ARBA" id="ARBA00012729"/>
    </source>
</evidence>
<name>A0A6I8NUV3_ORNAN</name>
<dbReference type="GO" id="GO:0000272">
    <property type="term" value="P:polysaccharide catabolic process"/>
    <property type="evidence" value="ECO:0007669"/>
    <property type="project" value="UniProtKB-KW"/>
</dbReference>
<dbReference type="AlphaFoldDB" id="A0A6I8NUV3"/>
<reference evidence="12" key="3">
    <citation type="submission" date="2025-09" db="UniProtKB">
        <authorList>
            <consortium name="Ensembl"/>
        </authorList>
    </citation>
    <scope>IDENTIFICATION</scope>
    <source>
        <strain evidence="12">Glennie</strain>
    </source>
</reference>
<reference evidence="12" key="2">
    <citation type="submission" date="2025-08" db="UniProtKB">
        <authorList>
            <consortium name="Ensembl"/>
        </authorList>
    </citation>
    <scope>IDENTIFICATION</scope>
    <source>
        <strain evidence="12">Glennie</strain>
    </source>
</reference>
<dbReference type="Gene3D" id="3.20.20.80">
    <property type="entry name" value="Glycosidases"/>
    <property type="match status" value="2"/>
</dbReference>
<evidence type="ECO:0000256" key="4">
    <source>
        <dbReference type="ARBA" id="ARBA00022669"/>
    </source>
</evidence>
<protein>
    <recommendedName>
        <fullName evidence="3">chitinase</fullName>
        <ecNumber evidence="3">3.2.1.14</ecNumber>
    </recommendedName>
</protein>
<sequence>MVKSSANRKIFVDSVIERLRQHGFDGIDLDFEFPGSRGSPPEDKERFTRLIEEMLAAFEAEAEAKGTSRLLITATVSARKEPIDAGYEIPKIAPLLDFINVLTFHFHGGGDGFAGHHSALHQGSMDRGHFSYFNCEFAMKYWRDGGAPAEKLVMGLPAFGNAIRLTSSDTGIGAPAVWTQSLGPYTRNANYRAYYEVCMFIKHGSTVEWIEDQKVPYAYKGDEWIGFDSPKSFAYKVQFIKENQFGGAMIWPLDMDDFKGQFCSQGPFPLTSTLWRLLQGQEAPLVNGTAATTRPPGWELFSPPGNTSATHFCAGKGEGVYPDPRSLQGLYICVENGGYAFSCIPSLAYDDGCKCCK</sequence>
<dbReference type="InterPro" id="IPR017853">
    <property type="entry name" value="GH"/>
</dbReference>
<dbReference type="EC" id="3.2.1.14" evidence="3"/>
<keyword evidence="5" id="KW-0378">Hydrolase</keyword>
<dbReference type="GO" id="GO:0005576">
    <property type="term" value="C:extracellular region"/>
    <property type="evidence" value="ECO:0007669"/>
    <property type="project" value="InterPro"/>
</dbReference>
<evidence type="ECO:0000256" key="5">
    <source>
        <dbReference type="ARBA" id="ARBA00022801"/>
    </source>
</evidence>
<dbReference type="SUPFAM" id="SSF57625">
    <property type="entry name" value="Invertebrate chitin-binding proteins"/>
    <property type="match status" value="1"/>
</dbReference>
<keyword evidence="9" id="KW-0119">Carbohydrate metabolism</keyword>
<dbReference type="InterPro" id="IPR050314">
    <property type="entry name" value="Glycosyl_Hydrlase_18"/>
</dbReference>
<dbReference type="InterPro" id="IPR002557">
    <property type="entry name" value="Chitin-bd_dom"/>
</dbReference>
<dbReference type="InterPro" id="IPR011583">
    <property type="entry name" value="Chitinase_II/V-like_cat"/>
</dbReference>
<proteinExistence type="inferred from homology"/>
<dbReference type="SUPFAM" id="SSF51445">
    <property type="entry name" value="(Trans)glycosidases"/>
    <property type="match status" value="1"/>
</dbReference>
<keyword evidence="13" id="KW-1185">Reference proteome</keyword>
<accession>A0A6I8NUV3</accession>
<keyword evidence="4" id="KW-0147">Chitin-binding</keyword>
<feature type="domain" description="GH18" evidence="11">
    <location>
        <begin position="1"/>
        <end position="281"/>
    </location>
</feature>
<dbReference type="InterPro" id="IPR036508">
    <property type="entry name" value="Chitin-bd_dom_sf"/>
</dbReference>
<dbReference type="GeneTree" id="ENSGT00940000162989"/>
<dbReference type="PROSITE" id="PS50940">
    <property type="entry name" value="CHIT_BIND_II"/>
    <property type="match status" value="1"/>
</dbReference>
<dbReference type="InterPro" id="IPR001579">
    <property type="entry name" value="Glyco_hydro_18_chit_AS"/>
</dbReference>
<dbReference type="SUPFAM" id="SSF54556">
    <property type="entry name" value="Chitinase insertion domain"/>
    <property type="match status" value="1"/>
</dbReference>
<evidence type="ECO:0000256" key="7">
    <source>
        <dbReference type="ARBA" id="ARBA00023157"/>
    </source>
</evidence>
<dbReference type="GO" id="GO:0008061">
    <property type="term" value="F:chitin binding"/>
    <property type="evidence" value="ECO:0007669"/>
    <property type="project" value="UniProtKB-KW"/>
</dbReference>
<dbReference type="GO" id="GO:0006032">
    <property type="term" value="P:chitin catabolic process"/>
    <property type="evidence" value="ECO:0007669"/>
    <property type="project" value="UniProtKB-KW"/>
</dbReference>
<dbReference type="SMART" id="SM00636">
    <property type="entry name" value="Glyco_18"/>
    <property type="match status" value="1"/>
</dbReference>
<evidence type="ECO:0000256" key="9">
    <source>
        <dbReference type="ARBA" id="ARBA00023326"/>
    </source>
</evidence>
<evidence type="ECO:0000256" key="2">
    <source>
        <dbReference type="ARBA" id="ARBA00009121"/>
    </source>
</evidence>
<dbReference type="InParanoid" id="A0A6I8NUV3"/>
<evidence type="ECO:0000259" key="11">
    <source>
        <dbReference type="PROSITE" id="PS51910"/>
    </source>
</evidence>
<dbReference type="PROSITE" id="PS01095">
    <property type="entry name" value="GH18_1"/>
    <property type="match status" value="1"/>
</dbReference>
<comment type="catalytic activity">
    <reaction evidence="1">
        <text>Random endo-hydrolysis of N-acetyl-beta-D-glucosaminide (1-&gt;4)-beta-linkages in chitin and chitodextrins.</text>
        <dbReference type="EC" id="3.2.1.14"/>
    </reaction>
</comment>
<dbReference type="Proteomes" id="UP000002279">
    <property type="component" value="Chromosome 7"/>
</dbReference>
<keyword evidence="9" id="KW-0624">Polysaccharide degradation</keyword>
<evidence type="ECO:0000256" key="6">
    <source>
        <dbReference type="ARBA" id="ARBA00023024"/>
    </source>
</evidence>
<dbReference type="Pfam" id="PF00704">
    <property type="entry name" value="Glyco_hydro_18"/>
    <property type="match status" value="1"/>
</dbReference>
<comment type="similarity">
    <text evidence="2">Belongs to the glycosyl hydrolase 18 family. Chitinase class II subfamily.</text>
</comment>
<dbReference type="Ensembl" id="ENSOANT00000069649.1">
    <property type="protein sequence ID" value="ENSOANP00000044303.1"/>
    <property type="gene ID" value="ENSOANG00000050695.1"/>
</dbReference>
<evidence type="ECO:0000256" key="8">
    <source>
        <dbReference type="ARBA" id="ARBA00023295"/>
    </source>
</evidence>
<reference evidence="12 13" key="1">
    <citation type="journal article" date="2008" name="Nature">
        <title>Genome analysis of the platypus reveals unique signatures of evolution.</title>
        <authorList>
            <person name="Warren W.C."/>
            <person name="Hillier L.W."/>
            <person name="Marshall Graves J.A."/>
            <person name="Birney E."/>
            <person name="Ponting C.P."/>
            <person name="Grutzner F."/>
            <person name="Belov K."/>
            <person name="Miller W."/>
            <person name="Clarke L."/>
            <person name="Chinwalla A.T."/>
            <person name="Yang S.P."/>
            <person name="Heger A."/>
            <person name="Locke D.P."/>
            <person name="Miethke P."/>
            <person name="Waters P.D."/>
            <person name="Veyrunes F."/>
            <person name="Fulton L."/>
            <person name="Fulton B."/>
            <person name="Graves T."/>
            <person name="Wallis J."/>
            <person name="Puente X.S."/>
            <person name="Lopez-Otin C."/>
            <person name="Ordonez G.R."/>
            <person name="Eichler E.E."/>
            <person name="Chen L."/>
            <person name="Cheng Z."/>
            <person name="Deakin J.E."/>
            <person name="Alsop A."/>
            <person name="Thompson K."/>
            <person name="Kirby P."/>
            <person name="Papenfuss A.T."/>
            <person name="Wakefield M.J."/>
            <person name="Olender T."/>
            <person name="Lancet D."/>
            <person name="Huttley G.A."/>
            <person name="Smit A.F."/>
            <person name="Pask A."/>
            <person name="Temple-Smith P."/>
            <person name="Batzer M.A."/>
            <person name="Walker J.A."/>
            <person name="Konkel M.K."/>
            <person name="Harris R.S."/>
            <person name="Whittington C.M."/>
            <person name="Wong E.S."/>
            <person name="Gemmell N.J."/>
            <person name="Buschiazzo E."/>
            <person name="Vargas Jentzsch I.M."/>
            <person name="Merkel A."/>
            <person name="Schmitz J."/>
            <person name="Zemann A."/>
            <person name="Churakov G."/>
            <person name="Kriegs J.O."/>
            <person name="Brosius J."/>
            <person name="Murchison E.P."/>
            <person name="Sachidanandam R."/>
            <person name="Smith C."/>
            <person name="Hannon G.J."/>
            <person name="Tsend-Ayush E."/>
            <person name="McMillan D."/>
            <person name="Attenborough R."/>
            <person name="Rens W."/>
            <person name="Ferguson-Smith M."/>
            <person name="Lefevre C.M."/>
            <person name="Sharp J.A."/>
            <person name="Nicholas K.R."/>
            <person name="Ray D.A."/>
            <person name="Kube M."/>
            <person name="Reinhardt R."/>
            <person name="Pringle T.H."/>
            <person name="Taylor J."/>
            <person name="Jones R.C."/>
            <person name="Nixon B."/>
            <person name="Dacheux J.L."/>
            <person name="Niwa H."/>
            <person name="Sekita Y."/>
            <person name="Huang X."/>
            <person name="Stark A."/>
            <person name="Kheradpour P."/>
            <person name="Kellis M."/>
            <person name="Flicek P."/>
            <person name="Chen Y."/>
            <person name="Webber C."/>
            <person name="Hardison R."/>
            <person name="Nelson J."/>
            <person name="Hallsworth-Pepin K."/>
            <person name="Delehaunty K."/>
            <person name="Markovic C."/>
            <person name="Minx P."/>
            <person name="Feng Y."/>
            <person name="Kremitzki C."/>
            <person name="Mitreva M."/>
            <person name="Glasscock J."/>
            <person name="Wylie T."/>
            <person name="Wohldmann P."/>
            <person name="Thiru P."/>
            <person name="Nhan M.N."/>
            <person name="Pohl C.S."/>
            <person name="Smith S.M."/>
            <person name="Hou S."/>
            <person name="Nefedov M."/>
            <person name="de Jong P.J."/>
            <person name="Renfree M.B."/>
            <person name="Mardis E.R."/>
            <person name="Wilson R.K."/>
        </authorList>
    </citation>
    <scope>NUCLEOTIDE SEQUENCE [LARGE SCALE GENOMIC DNA]</scope>
    <source>
        <strain evidence="12 13">Glennie</strain>
    </source>
</reference>
<evidence type="ECO:0000256" key="1">
    <source>
        <dbReference type="ARBA" id="ARBA00000822"/>
    </source>
</evidence>
<dbReference type="InterPro" id="IPR001223">
    <property type="entry name" value="Glyco_hydro18_cat"/>
</dbReference>
<evidence type="ECO:0000313" key="12">
    <source>
        <dbReference type="Ensembl" id="ENSOANP00000044303.1"/>
    </source>
</evidence>
<dbReference type="PROSITE" id="PS51910">
    <property type="entry name" value="GH18_2"/>
    <property type="match status" value="1"/>
</dbReference>
<keyword evidence="8" id="KW-0326">Glycosidase</keyword>
<dbReference type="InterPro" id="IPR029070">
    <property type="entry name" value="Chitinase_insertion_sf"/>
</dbReference>
<keyword evidence="7" id="KW-1015">Disulfide bond</keyword>
<keyword evidence="6" id="KW-0146">Chitin degradation</keyword>
<dbReference type="PANTHER" id="PTHR11177:SF248">
    <property type="entry name" value="CHITOTRIOSIDASE-1"/>
    <property type="match status" value="1"/>
</dbReference>